<dbReference type="AlphaFoldDB" id="A0A8H7SNI6"/>
<dbReference type="EMBL" id="JAEPRE010000085">
    <property type="protein sequence ID" value="KAG2233260.1"/>
    <property type="molecule type" value="Genomic_DNA"/>
</dbReference>
<dbReference type="Proteomes" id="UP000613177">
    <property type="component" value="Unassembled WGS sequence"/>
</dbReference>
<proteinExistence type="predicted"/>
<protein>
    <submittedName>
        <fullName evidence="1">Uncharacterized protein</fullName>
    </submittedName>
</protein>
<sequence length="1006" mass="116919">MIKYSYITYDKNKSNVLSWGYRSIDGNEEDTVRIDVSREKLYQLFKKDKDSWDQDDLFLLTAVSDFIRLSVEELIKDSKGEIKDNGALHYVLLVPSEWEEEIREVLIRPIFVQANLISKDDHQDRLLFCSDIESIYYSLSDPENVYFTKMMRNTILGRIVAVKEDKVSIKLDLISIGNPLFDFSGSVTRPKIINSNEMSLTSDDVKNGIREFIKIKFSFDAQEDTILNIMKELGNDTFTDMVSNKDKDEASYLMKPFITDENISELDKHQEELIRSIRPFDICAEISKHLPNNLKQLLPNDLVKEYSIVKFTDKYTSNIRLDDSLLQWSRFMFKYNRMSFDSSYILPKSLSYNYIDIGDVMHGVSRYSTNAIQNSSIYGKPRILSTEHSAISSSIFLNSKPDAIMNIDILLDSTMLSFSLLDENGLAKEIWDHDYFAPDIGLRSLGSFFTFSEVATLNVNNSFITFVEEYLTDEPNISSVVLNKDMLIEIENILSVESHNKDRMVSIQQQAYIKKFVYIYMIYINVIISRKTLKITAENVNIKTGYAITVEKMLLQKLLVTEDELRDMIYASNLVQENDSYKKLRIITQGEGLLPVIQQSFKLPFPLRSFFMIAQLHEDYVQLTLNQVVTEFGSDHEDQETIIIQEEIIPISNIYDSLCFNMWSKIIEDNSLIQLCNAHKGYNGKELLDMFSLENQAEFTNNLKEYISKEILNKNLTTQKADRTTIYLSNSCNCRVCLTVNDITEIYFRPVLQDIISLVFTSLINKQLFGNYRNIQYVFHLISFNYNPRFQHILMKILDDETDYFLYEQRIDVDHYTIPKLSNQLLQPILQQEPCSYKGFQVGILRQVYSENFGFGFEDSPDDPPVVFKSNREDTDTVLIDDEKVFPLFKNGDKMNESQLNRVFYLNKNQEEANSYFCLCFFKLKSVASLRSDEFIGLEHTTEKFGECLFLDNLSSFEINQDMSYMISIVYYGYSSSLYFEIKAVGDETDTQRITILAEPMTLCRF</sequence>
<accession>A0A8H7SNI6</accession>
<reference evidence="1" key="1">
    <citation type="submission" date="2021-01" db="EMBL/GenBank/DDBJ databases">
        <title>Metabolic potential, ecology and presence of endohyphal bacteria is reflected in genomic diversity of Mucoromycotina.</title>
        <authorList>
            <person name="Muszewska A."/>
            <person name="Okrasinska A."/>
            <person name="Steczkiewicz K."/>
            <person name="Drgas O."/>
            <person name="Orlowska M."/>
            <person name="Perlinska-Lenart U."/>
            <person name="Aleksandrzak-Piekarczyk T."/>
            <person name="Szatraj K."/>
            <person name="Zielenkiewicz U."/>
            <person name="Pilsyk S."/>
            <person name="Malc E."/>
            <person name="Mieczkowski P."/>
            <person name="Kruszewska J.S."/>
            <person name="Biernat P."/>
            <person name="Pawlowska J."/>
        </authorList>
    </citation>
    <scope>NUCLEOTIDE SEQUENCE</scope>
    <source>
        <strain evidence="1">WA0000018081</strain>
    </source>
</reference>
<comment type="caution">
    <text evidence="1">The sequence shown here is derived from an EMBL/GenBank/DDBJ whole genome shotgun (WGS) entry which is preliminary data.</text>
</comment>
<evidence type="ECO:0000313" key="2">
    <source>
        <dbReference type="Proteomes" id="UP000613177"/>
    </source>
</evidence>
<name>A0A8H7SNI6_9FUNG</name>
<keyword evidence="2" id="KW-1185">Reference proteome</keyword>
<evidence type="ECO:0000313" key="1">
    <source>
        <dbReference type="EMBL" id="KAG2233260.1"/>
    </source>
</evidence>
<gene>
    <name evidence="1" type="ORF">INT48_001709</name>
</gene>
<organism evidence="1 2">
    <name type="scientific">Thamnidium elegans</name>
    <dbReference type="NCBI Taxonomy" id="101142"/>
    <lineage>
        <taxon>Eukaryota</taxon>
        <taxon>Fungi</taxon>
        <taxon>Fungi incertae sedis</taxon>
        <taxon>Mucoromycota</taxon>
        <taxon>Mucoromycotina</taxon>
        <taxon>Mucoromycetes</taxon>
        <taxon>Mucorales</taxon>
        <taxon>Mucorineae</taxon>
        <taxon>Mucoraceae</taxon>
        <taxon>Thamnidium</taxon>
    </lineage>
</organism>